<gene>
    <name evidence="2" type="ORF">ALP40_02369</name>
</gene>
<dbReference type="Proteomes" id="UP000273854">
    <property type="component" value="Unassembled WGS sequence"/>
</dbReference>
<evidence type="ECO:0000313" key="2">
    <source>
        <dbReference type="EMBL" id="RMT84074.1"/>
    </source>
</evidence>
<sequence>MIMVTTNETSMSGNAHTSSTAGQDHLQGLHDDSHGNAENVTQQGGAQFEQYRDSAAQQIENLAQNAESAARQMEGSDTLGISGYVTDVAQSMTRLAENLRHKNAEQLLQDARRLAKENPALFISASVALGLGLSRLLKATTSSTASSASTDTSSGTRASGPLSMDTSTQSDLTDVDSSAPYDPISPSALAAEEMVATHPQDNDVLHSARPGTGIPDSPAMTEFNDDLDGDVSRDGSSSGLPKGGV</sequence>
<comment type="caution">
    <text evidence="2">The sequence shown here is derived from an EMBL/GenBank/DDBJ whole genome shotgun (WGS) entry which is preliminary data.</text>
</comment>
<evidence type="ECO:0000256" key="1">
    <source>
        <dbReference type="SAM" id="MobiDB-lite"/>
    </source>
</evidence>
<name>A0A3M5PHV2_PSEVI</name>
<dbReference type="AlphaFoldDB" id="A0A3M5PHV2"/>
<reference evidence="2 3" key="1">
    <citation type="submission" date="2018-08" db="EMBL/GenBank/DDBJ databases">
        <title>Recombination of ecologically and evolutionarily significant loci maintains genetic cohesion in the Pseudomonas syringae species complex.</title>
        <authorList>
            <person name="Dillon M."/>
            <person name="Thakur S."/>
            <person name="Almeida R.N.D."/>
            <person name="Weir B.S."/>
            <person name="Guttman D.S."/>
        </authorList>
    </citation>
    <scope>NUCLEOTIDE SEQUENCE [LARGE SCALE GENOMIC DNA]</scope>
    <source>
        <strain evidence="2 3">ICMP 19473</strain>
    </source>
</reference>
<evidence type="ECO:0000313" key="3">
    <source>
        <dbReference type="Proteomes" id="UP000273854"/>
    </source>
</evidence>
<proteinExistence type="predicted"/>
<organism evidence="2 3">
    <name type="scientific">Pseudomonas viridiflava</name>
    <name type="common">Phytomonas viridiflava</name>
    <dbReference type="NCBI Taxonomy" id="33069"/>
    <lineage>
        <taxon>Bacteria</taxon>
        <taxon>Pseudomonadati</taxon>
        <taxon>Pseudomonadota</taxon>
        <taxon>Gammaproteobacteria</taxon>
        <taxon>Pseudomonadales</taxon>
        <taxon>Pseudomonadaceae</taxon>
        <taxon>Pseudomonas</taxon>
    </lineage>
</organism>
<feature type="region of interest" description="Disordered" evidence="1">
    <location>
        <begin position="1"/>
        <end position="25"/>
    </location>
</feature>
<feature type="compositionally biased region" description="Polar residues" evidence="1">
    <location>
        <begin position="1"/>
        <end position="22"/>
    </location>
</feature>
<accession>A0A3M5PHV2</accession>
<feature type="compositionally biased region" description="Low complexity" evidence="1">
    <location>
        <begin position="141"/>
        <end position="159"/>
    </location>
</feature>
<feature type="compositionally biased region" description="Polar residues" evidence="1">
    <location>
        <begin position="164"/>
        <end position="176"/>
    </location>
</feature>
<feature type="region of interest" description="Disordered" evidence="1">
    <location>
        <begin position="141"/>
        <end position="245"/>
    </location>
</feature>
<dbReference type="EMBL" id="RBTP01000012">
    <property type="protein sequence ID" value="RMT84074.1"/>
    <property type="molecule type" value="Genomic_DNA"/>
</dbReference>
<protein>
    <submittedName>
        <fullName evidence="2">Uncharacterized protein</fullName>
    </submittedName>
</protein>